<keyword evidence="2" id="KW-1003">Cell membrane</keyword>
<keyword evidence="4 6" id="KW-1133">Transmembrane helix</keyword>
<feature type="transmembrane region" description="Helical" evidence="6">
    <location>
        <begin position="180"/>
        <end position="200"/>
    </location>
</feature>
<evidence type="ECO:0000256" key="4">
    <source>
        <dbReference type="ARBA" id="ARBA00022989"/>
    </source>
</evidence>
<protein>
    <submittedName>
        <fullName evidence="8">MFS transporter</fullName>
    </submittedName>
</protein>
<dbReference type="AlphaFoldDB" id="A0AAU7DTL4"/>
<accession>A0AAU7DTL4</accession>
<keyword evidence="5 6" id="KW-0472">Membrane</keyword>
<organism evidence="8">
    <name type="scientific">Jonesiaceae bacterium BS-20</name>
    <dbReference type="NCBI Taxonomy" id="3120821"/>
    <lineage>
        <taxon>Bacteria</taxon>
        <taxon>Bacillati</taxon>
        <taxon>Actinomycetota</taxon>
        <taxon>Actinomycetes</taxon>
        <taxon>Micrococcales</taxon>
        <taxon>Jonesiaceae</taxon>
    </lineage>
</organism>
<feature type="transmembrane region" description="Helical" evidence="6">
    <location>
        <begin position="281"/>
        <end position="303"/>
    </location>
</feature>
<feature type="domain" description="Major facilitator superfamily (MFS) profile" evidence="7">
    <location>
        <begin position="187"/>
        <end position="432"/>
    </location>
</feature>
<keyword evidence="3 6" id="KW-0812">Transmembrane</keyword>
<feature type="transmembrane region" description="Helical" evidence="6">
    <location>
        <begin position="83"/>
        <end position="106"/>
    </location>
</feature>
<sequence>MSTRSTLKSLLASPDFKRFFVIRLLCQSGDGLFQIALATLFFFSAQTQGSPQGIALALFVMLSPYTFVGPFVGVFLDRWQRRTVIVVSDAVRVVLTVALVAVLLLYGINLAVYVLALAALAINRLLLSALGASLPRVVDSDQLLLANSILPTIGAAATGVGALVGLLVGLVIPAGASRDAATLSLAIVIFIASIIAALGFDRTRLGPAPHELEGFDKPSVRQILHDLGASIRVVTELRTPAQALLSMAFMRLLYGMIFVSCILVSRNYFDAGPDGTGLGSFAQIIGFTALGFGVAIVLSPLVAGRFGEHAWIVITMVTCAIAQFIVAIDLNPFTLLITSFLLGVGTQGAKVSLDTIIQQDTPDEFRGRAFTLYDMLFNIAFMSAGGLCALFLPDTGVSVPMFAILGFGYLVIATGYLRPRRVSVGEVLPAAH</sequence>
<dbReference type="InterPro" id="IPR036259">
    <property type="entry name" value="MFS_trans_sf"/>
</dbReference>
<comment type="subcellular location">
    <subcellularLocation>
        <location evidence="1">Cell membrane</location>
        <topology evidence="1">Multi-pass membrane protein</topology>
    </subcellularLocation>
</comment>
<evidence type="ECO:0000313" key="8">
    <source>
        <dbReference type="EMBL" id="XBH21289.1"/>
    </source>
</evidence>
<dbReference type="CDD" id="cd06173">
    <property type="entry name" value="MFS_MefA_like"/>
    <property type="match status" value="1"/>
</dbReference>
<reference evidence="8" key="1">
    <citation type="submission" date="2024-02" db="EMBL/GenBank/DDBJ databases">
        <title>Tomenella chthoni gen. nov. sp. nov., a member of the family Jonesiaceae isolated from bat guano.</title>
        <authorList>
            <person name="Miller S.L."/>
            <person name="King J."/>
            <person name="Sankaranarayanan K."/>
            <person name="Lawson P.A."/>
        </authorList>
    </citation>
    <scope>NUCLEOTIDE SEQUENCE</scope>
    <source>
        <strain evidence="8">BS-20</strain>
    </source>
</reference>
<dbReference type="GO" id="GO:0005886">
    <property type="term" value="C:plasma membrane"/>
    <property type="evidence" value="ECO:0007669"/>
    <property type="project" value="UniProtKB-SubCell"/>
</dbReference>
<feature type="transmembrane region" description="Helical" evidence="6">
    <location>
        <begin position="144"/>
        <end position="174"/>
    </location>
</feature>
<dbReference type="InterPro" id="IPR011701">
    <property type="entry name" value="MFS"/>
</dbReference>
<dbReference type="Gene3D" id="1.20.1250.20">
    <property type="entry name" value="MFS general substrate transporter like domains"/>
    <property type="match status" value="1"/>
</dbReference>
<dbReference type="InterPro" id="IPR020846">
    <property type="entry name" value="MFS_dom"/>
</dbReference>
<dbReference type="PANTHER" id="PTHR23513">
    <property type="entry name" value="INTEGRAL MEMBRANE EFFLUX PROTEIN-RELATED"/>
    <property type="match status" value="1"/>
</dbReference>
<evidence type="ECO:0000256" key="6">
    <source>
        <dbReference type="SAM" id="Phobius"/>
    </source>
</evidence>
<dbReference type="GO" id="GO:0022857">
    <property type="term" value="F:transmembrane transporter activity"/>
    <property type="evidence" value="ECO:0007669"/>
    <property type="project" value="InterPro"/>
</dbReference>
<dbReference type="PANTHER" id="PTHR23513:SF17">
    <property type="entry name" value="MEMBRANE PROTEIN"/>
    <property type="match status" value="1"/>
</dbReference>
<feature type="transmembrane region" description="Helical" evidence="6">
    <location>
        <begin position="252"/>
        <end position="269"/>
    </location>
</feature>
<dbReference type="Pfam" id="PF07690">
    <property type="entry name" value="MFS_1"/>
    <property type="match status" value="1"/>
</dbReference>
<feature type="transmembrane region" description="Helical" evidence="6">
    <location>
        <begin position="20"/>
        <end position="42"/>
    </location>
</feature>
<evidence type="ECO:0000256" key="2">
    <source>
        <dbReference type="ARBA" id="ARBA00022475"/>
    </source>
</evidence>
<evidence type="ECO:0000256" key="1">
    <source>
        <dbReference type="ARBA" id="ARBA00004651"/>
    </source>
</evidence>
<feature type="transmembrane region" description="Helical" evidence="6">
    <location>
        <begin position="398"/>
        <end position="417"/>
    </location>
</feature>
<evidence type="ECO:0000259" key="7">
    <source>
        <dbReference type="PROSITE" id="PS50850"/>
    </source>
</evidence>
<name>A0AAU7DTL4_9MICO</name>
<feature type="transmembrane region" description="Helical" evidence="6">
    <location>
        <begin position="310"/>
        <end position="327"/>
    </location>
</feature>
<dbReference type="SUPFAM" id="SSF103473">
    <property type="entry name" value="MFS general substrate transporter"/>
    <property type="match status" value="1"/>
</dbReference>
<dbReference type="PROSITE" id="PS50850">
    <property type="entry name" value="MFS"/>
    <property type="match status" value="1"/>
</dbReference>
<gene>
    <name evidence="8" type="ORF">V5R04_13915</name>
</gene>
<evidence type="ECO:0000256" key="3">
    <source>
        <dbReference type="ARBA" id="ARBA00022692"/>
    </source>
</evidence>
<feature type="transmembrane region" description="Helical" evidence="6">
    <location>
        <begin position="54"/>
        <end position="76"/>
    </location>
</feature>
<proteinExistence type="predicted"/>
<dbReference type="EMBL" id="CP146203">
    <property type="protein sequence ID" value="XBH21289.1"/>
    <property type="molecule type" value="Genomic_DNA"/>
</dbReference>
<evidence type="ECO:0000256" key="5">
    <source>
        <dbReference type="ARBA" id="ARBA00023136"/>
    </source>
</evidence>
<feature type="transmembrane region" description="Helical" evidence="6">
    <location>
        <begin position="372"/>
        <end position="392"/>
    </location>
</feature>